<gene>
    <name evidence="4" type="ORF">SO802_020376</name>
</gene>
<dbReference type="Pfam" id="PF07223">
    <property type="entry name" value="DUF1421"/>
    <property type="match status" value="1"/>
</dbReference>
<organism evidence="4 5">
    <name type="scientific">Lithocarpus litseifolius</name>
    <dbReference type="NCBI Taxonomy" id="425828"/>
    <lineage>
        <taxon>Eukaryota</taxon>
        <taxon>Viridiplantae</taxon>
        <taxon>Streptophyta</taxon>
        <taxon>Embryophyta</taxon>
        <taxon>Tracheophyta</taxon>
        <taxon>Spermatophyta</taxon>
        <taxon>Magnoliopsida</taxon>
        <taxon>eudicotyledons</taxon>
        <taxon>Gunneridae</taxon>
        <taxon>Pentapetalae</taxon>
        <taxon>rosids</taxon>
        <taxon>fabids</taxon>
        <taxon>Fagales</taxon>
        <taxon>Fagaceae</taxon>
        <taxon>Lithocarpus</taxon>
    </lineage>
</organism>
<dbReference type="PANTHER" id="PTHR31805:SF15">
    <property type="entry name" value="DUF1421 DOMAIN-CONTAINING PROTEIN"/>
    <property type="match status" value="1"/>
</dbReference>
<feature type="compositionally biased region" description="Low complexity" evidence="2">
    <location>
        <begin position="432"/>
        <end position="447"/>
    </location>
</feature>
<sequence>MRSSEFMDKQITELSRSHSQDFSLFPNPHHHDHHHNDDDDDDDDEEFSPTFRFHPIRPVASTHQSHADDSESLISVIDRKMKELGENLMHAVEGISARLTQLENRTRRIENSFDDLKDSIESRHGSSDGKLRELHNILTQVQGSIQDLRDKQEIAEAQLQLAKLQMSKDNQQLQNKITTGQSNSAQEPLSSAPQQSHQPVPIPVASPQQLPALPFNVFPNVPLQNSSPTSSATAAQIPTQLSQNPIPSLLQPESYYSTPVHTQESTHQQYHLPPMQQPPPPPYQHYHPEPQLPPISQVSQPPQQYPSLGFVNPQVHCPSSHHPEEIPYVPSQSYPPSNHRSPQAPGIASPSQQYYLGSSQQMQDQPSCDPNFGFPSSSRHSQPPGHSHFYEHSYSGYPSHYSSSTMKPLQSGESSNSRLPTAQILPHALPISSSVDDGSSSSGTRDSIPTDDVVDKVVAMGFRRDLVRATVRKMTETGQSVDLNVVLDRMMNGGELESHGSRFGK</sequence>
<evidence type="ECO:0000259" key="3">
    <source>
        <dbReference type="Pfam" id="PF07223"/>
    </source>
</evidence>
<evidence type="ECO:0000256" key="1">
    <source>
        <dbReference type="SAM" id="Coils"/>
    </source>
</evidence>
<feature type="compositionally biased region" description="Low complexity" evidence="2">
    <location>
        <begin position="294"/>
        <end position="307"/>
    </location>
</feature>
<dbReference type="Proteomes" id="UP001459277">
    <property type="component" value="Unassembled WGS sequence"/>
</dbReference>
<keyword evidence="1" id="KW-0175">Coiled coil</keyword>
<accession>A0AAW2CBN0</accession>
<feature type="domain" description="DUF1421" evidence="3">
    <location>
        <begin position="451"/>
        <end position="494"/>
    </location>
</feature>
<feature type="compositionally biased region" description="Polar residues" evidence="2">
    <location>
        <begin position="330"/>
        <end position="341"/>
    </location>
</feature>
<evidence type="ECO:0000256" key="2">
    <source>
        <dbReference type="SAM" id="MobiDB-lite"/>
    </source>
</evidence>
<evidence type="ECO:0000313" key="5">
    <source>
        <dbReference type="Proteomes" id="UP001459277"/>
    </source>
</evidence>
<feature type="compositionally biased region" description="Acidic residues" evidence="2">
    <location>
        <begin position="38"/>
        <end position="47"/>
    </location>
</feature>
<feature type="compositionally biased region" description="Polar residues" evidence="2">
    <location>
        <begin position="349"/>
        <end position="381"/>
    </location>
</feature>
<dbReference type="EMBL" id="JAZDWU010000007">
    <property type="protein sequence ID" value="KAK9995690.1"/>
    <property type="molecule type" value="Genomic_DNA"/>
</dbReference>
<proteinExistence type="predicted"/>
<comment type="caution">
    <text evidence="4">The sequence shown here is derived from an EMBL/GenBank/DDBJ whole genome shotgun (WGS) entry which is preliminary data.</text>
</comment>
<reference evidence="4 5" key="1">
    <citation type="submission" date="2024-01" db="EMBL/GenBank/DDBJ databases">
        <title>A telomere-to-telomere, gap-free genome of sweet tea (Lithocarpus litseifolius).</title>
        <authorList>
            <person name="Zhou J."/>
        </authorList>
    </citation>
    <scope>NUCLEOTIDE SEQUENCE [LARGE SCALE GENOMIC DNA]</scope>
    <source>
        <strain evidence="4">Zhou-2022a</strain>
        <tissue evidence="4">Leaf</tissue>
    </source>
</reference>
<protein>
    <recommendedName>
        <fullName evidence="3">DUF1421 domain-containing protein</fullName>
    </recommendedName>
</protein>
<keyword evidence="5" id="KW-1185">Reference proteome</keyword>
<dbReference type="InterPro" id="IPR010820">
    <property type="entry name" value="DUF1421"/>
</dbReference>
<feature type="region of interest" description="Disordered" evidence="2">
    <location>
        <begin position="179"/>
        <end position="207"/>
    </location>
</feature>
<evidence type="ECO:0000313" key="4">
    <source>
        <dbReference type="EMBL" id="KAK9995690.1"/>
    </source>
</evidence>
<feature type="region of interest" description="Disordered" evidence="2">
    <location>
        <begin position="258"/>
        <end position="392"/>
    </location>
</feature>
<feature type="coiled-coil region" evidence="1">
    <location>
        <begin position="92"/>
        <end position="174"/>
    </location>
</feature>
<name>A0AAW2CBN0_9ROSI</name>
<feature type="compositionally biased region" description="Polar residues" evidence="2">
    <location>
        <begin position="179"/>
        <end position="198"/>
    </location>
</feature>
<dbReference type="AlphaFoldDB" id="A0AAW2CBN0"/>
<feature type="region of interest" description="Disordered" evidence="2">
    <location>
        <begin position="430"/>
        <end position="449"/>
    </location>
</feature>
<dbReference type="PANTHER" id="PTHR31805">
    <property type="entry name" value="RECEPTOR-LIKE KINASE, PUTATIVE (DUF1421)-RELATED"/>
    <property type="match status" value="1"/>
</dbReference>
<feature type="compositionally biased region" description="Basic and acidic residues" evidence="2">
    <location>
        <begin position="1"/>
        <end position="19"/>
    </location>
</feature>
<feature type="region of interest" description="Disordered" evidence="2">
    <location>
        <begin position="1"/>
        <end position="50"/>
    </location>
</feature>